<dbReference type="NCBIfam" id="NF033486">
    <property type="entry name" value="harvest_ssl1498"/>
    <property type="match status" value="1"/>
</dbReference>
<feature type="transmembrane region" description="Helical" evidence="1">
    <location>
        <begin position="128"/>
        <end position="149"/>
    </location>
</feature>
<keyword evidence="1" id="KW-0812">Transmembrane</keyword>
<dbReference type="InterPro" id="IPR048028">
    <property type="entry name" value="Psb34-like"/>
</dbReference>
<keyword evidence="3" id="KW-1185">Reference proteome</keyword>
<accession>A0A1Z4NCA1</accession>
<dbReference type="EMBL" id="AP018252">
    <property type="protein sequence ID" value="BAZ03306.1"/>
    <property type="molecule type" value="Genomic_DNA"/>
</dbReference>
<gene>
    <name evidence="2" type="ORF">NIES37_73190</name>
</gene>
<organism evidence="2 3">
    <name type="scientific">Tolypothrix tenuis PCC 7101</name>
    <dbReference type="NCBI Taxonomy" id="231146"/>
    <lineage>
        <taxon>Bacteria</taxon>
        <taxon>Bacillati</taxon>
        <taxon>Cyanobacteriota</taxon>
        <taxon>Cyanophyceae</taxon>
        <taxon>Nostocales</taxon>
        <taxon>Tolypothrichaceae</taxon>
        <taxon>Tolypothrix</taxon>
    </lineage>
</organism>
<geneLocation type="plasmid" evidence="3">
    <name>Plasmid4 dna</name>
</geneLocation>
<dbReference type="Pfam" id="PF26394">
    <property type="entry name" value="Psb34"/>
    <property type="match status" value="1"/>
</dbReference>
<keyword evidence="2" id="KW-0614">Plasmid</keyword>
<evidence type="ECO:0000256" key="1">
    <source>
        <dbReference type="SAM" id="Phobius"/>
    </source>
</evidence>
<keyword evidence="1" id="KW-1133">Transmembrane helix</keyword>
<dbReference type="AlphaFoldDB" id="A0A1Z4NCA1"/>
<dbReference type="Proteomes" id="UP000218785">
    <property type="component" value="Plasmid plasmid4"/>
</dbReference>
<name>A0A1Z4NCA1_9CYAN</name>
<proteinExistence type="predicted"/>
<keyword evidence="1" id="KW-0472">Membrane</keyword>
<evidence type="ECO:0000313" key="3">
    <source>
        <dbReference type="Proteomes" id="UP000218785"/>
    </source>
</evidence>
<evidence type="ECO:0000313" key="2">
    <source>
        <dbReference type="EMBL" id="BAZ03306.1"/>
    </source>
</evidence>
<sequence length="150" mass="16582">MRYTDKEGKTLNLNDCMTADSFLMETEVYICEPLEMHFNQEGDLKAGKKPNKAISYAGRNVIAHLPSDGSELIPAEVQARTHREGSQLLNVPLATGYTLDDEGMINNYAIQPGMSLAEYPSSEQQQRYIFQGAVAILFVALTLMTAFAVS</sequence>
<reference evidence="2 3" key="1">
    <citation type="submission" date="2017-06" db="EMBL/GenBank/DDBJ databases">
        <title>Genome sequencing of cyanobaciteial culture collection at National Institute for Environmental Studies (NIES).</title>
        <authorList>
            <person name="Hirose Y."/>
            <person name="Shimura Y."/>
            <person name="Fujisawa T."/>
            <person name="Nakamura Y."/>
            <person name="Kawachi M."/>
        </authorList>
    </citation>
    <scope>NUCLEOTIDE SEQUENCE [LARGE SCALE GENOMIC DNA]</scope>
    <source>
        <strain evidence="2 3">NIES-37</strain>
        <plasmid evidence="3">Plasmid4 dna</plasmid>
    </source>
</reference>
<protein>
    <submittedName>
        <fullName evidence="2">Uncharacterized protein</fullName>
    </submittedName>
</protein>
<dbReference type="KEGG" id="ttq:NIES37_73190"/>